<evidence type="ECO:0000313" key="2">
    <source>
        <dbReference type="EMBL" id="SBT01997.1"/>
    </source>
</evidence>
<dbReference type="Proteomes" id="UP000078546">
    <property type="component" value="Unassembled WGS sequence"/>
</dbReference>
<accession>A0A1A8WI60</accession>
<dbReference type="NCBIfam" id="TIGR01609">
    <property type="entry name" value="PF_unchar_267"/>
    <property type="match status" value="1"/>
</dbReference>
<reference evidence="1" key="1">
    <citation type="submission" date="2016-05" db="EMBL/GenBank/DDBJ databases">
        <authorList>
            <person name="Lavstsen T."/>
            <person name="Jespersen J.S."/>
        </authorList>
    </citation>
    <scope>NUCLEOTIDE SEQUENCE [LARGE SCALE GENOMIC DNA]</scope>
</reference>
<sequence>MGIRAHIITRPDVFTLRYERLLAQKDEKIWKQRFIVTVGQGLITINSGKEEKETSQKAISKRDLKQLRILCRNTSKVWKDIIEEMENTYVEKTKNMDNQWTQNMWDKTWAKYLENVYMFISSKLNNESFSLRDKQKIIDTWLQWTKVDFNIFLRHVNDRWNKNIKPCYNIYKN</sequence>
<evidence type="ECO:0000313" key="3">
    <source>
        <dbReference type="Proteomes" id="UP000078546"/>
    </source>
</evidence>
<reference evidence="3 4" key="2">
    <citation type="submission" date="2016-05" db="EMBL/GenBank/DDBJ databases">
        <authorList>
            <person name="Naeem Raeece"/>
        </authorList>
    </citation>
    <scope>NUCLEOTIDE SEQUENCE [LARGE SCALE GENOMIC DNA]</scope>
</reference>
<name>A0A1A8WI60_PLAOA</name>
<dbReference type="EMBL" id="FLQV01002964">
    <property type="protein sequence ID" value="SBT01997.1"/>
    <property type="molecule type" value="Genomic_DNA"/>
</dbReference>
<evidence type="ECO:0000313" key="4">
    <source>
        <dbReference type="Proteomes" id="UP000078560"/>
    </source>
</evidence>
<dbReference type="EMBL" id="FLQU01001114">
    <property type="protein sequence ID" value="SBS91517.1"/>
    <property type="molecule type" value="Genomic_DNA"/>
</dbReference>
<dbReference type="InterPro" id="IPR006496">
    <property type="entry name" value="CHP01606_Plasmodium_spp"/>
</dbReference>
<protein>
    <submittedName>
        <fullName evidence="1">Uncharacterized protein</fullName>
    </submittedName>
</protein>
<organism evidence="1 4">
    <name type="scientific">Plasmodium ovale curtisi</name>
    <dbReference type="NCBI Taxonomy" id="864141"/>
    <lineage>
        <taxon>Eukaryota</taxon>
        <taxon>Sar</taxon>
        <taxon>Alveolata</taxon>
        <taxon>Apicomplexa</taxon>
        <taxon>Aconoidasida</taxon>
        <taxon>Haemosporida</taxon>
        <taxon>Plasmodiidae</taxon>
        <taxon>Plasmodium</taxon>
        <taxon>Plasmodium (Plasmodium)</taxon>
    </lineage>
</organism>
<proteinExistence type="predicted"/>
<evidence type="ECO:0000313" key="1">
    <source>
        <dbReference type="EMBL" id="SBS91517.1"/>
    </source>
</evidence>
<dbReference type="Pfam" id="PF09688">
    <property type="entry name" value="Wx5_PLAF3D7"/>
    <property type="match status" value="1"/>
</dbReference>
<dbReference type="AlphaFoldDB" id="A0A1A8WI60"/>
<dbReference type="Proteomes" id="UP000078560">
    <property type="component" value="Unassembled WGS sequence"/>
</dbReference>
<gene>
    <name evidence="2" type="ORF">POVCU1_071800</name>
    <name evidence="1" type="ORF">POVCU2_0068010</name>
</gene>